<evidence type="ECO:0000313" key="2">
    <source>
        <dbReference type="EMBL" id="GGB05384.1"/>
    </source>
</evidence>
<feature type="signal peptide" evidence="1">
    <location>
        <begin position="1"/>
        <end position="18"/>
    </location>
</feature>
<dbReference type="RefSeq" id="WP_055734263.1">
    <property type="nucleotide sequence ID" value="NZ_BMDY01000009.1"/>
</dbReference>
<reference evidence="3" key="1">
    <citation type="journal article" date="2019" name="Int. J. Syst. Evol. Microbiol.">
        <title>The Global Catalogue of Microorganisms (GCM) 10K type strain sequencing project: providing services to taxonomists for standard genome sequencing and annotation.</title>
        <authorList>
            <consortium name="The Broad Institute Genomics Platform"/>
            <consortium name="The Broad Institute Genome Sequencing Center for Infectious Disease"/>
            <person name="Wu L."/>
            <person name="Ma J."/>
        </authorList>
    </citation>
    <scope>NUCLEOTIDE SEQUENCE [LARGE SCALE GENOMIC DNA]</scope>
    <source>
        <strain evidence="3">CGMCC 1.10131</strain>
    </source>
</reference>
<evidence type="ECO:0000313" key="3">
    <source>
        <dbReference type="Proteomes" id="UP000651977"/>
    </source>
</evidence>
<keyword evidence="3" id="KW-1185">Reference proteome</keyword>
<accession>A0ABQ1I3K0</accession>
<gene>
    <name evidence="2" type="ORF">GCM10007414_18390</name>
</gene>
<keyword evidence="1" id="KW-0732">Signal</keyword>
<name>A0ABQ1I3K0_9ALTE</name>
<comment type="caution">
    <text evidence="2">The sequence shown here is derived from an EMBL/GenBank/DDBJ whole genome shotgun (WGS) entry which is preliminary data.</text>
</comment>
<evidence type="ECO:0000256" key="1">
    <source>
        <dbReference type="SAM" id="SignalP"/>
    </source>
</evidence>
<proteinExistence type="predicted"/>
<sequence length="432" mass="48031">MKTVKTLLALSLSGILCACGDGDGGSAGGSTSISSSSYLAGEFRSISADSWHFTDNSRAGFGEYEYCHEGNASDRYYKTIGSPDGFDVIVVGAAHLPEDDFQWAATLGHQSLKRALAAMNMTVSDYEELKPQILPNILRNILIEVANALNHGESADLVQLAADFYGSEWAALSAVPYEFSQTEVAMKVATKINDESPGELKTFLLDAHQWLMDNDEFYALNADVYGFADLASHIDYPEEMVICLKDEGSMIGWGEGKHYGFNVDAKSSMQRGDDSTIGFHEAIHHLQMITGSPYSKVHGMERWFAEGEATALSGMGVTSDTNHQRPVLNATHFYTAEDIYGWGNTGEYSDYAQAYYWLIKKFGADTPHNIHMHLRYTTTDYWDDINANDPQLLGFEEFFETAVPLAEQCTYDCSFDTLDQWRDDYPNQDKSR</sequence>
<dbReference type="EMBL" id="BMDY01000009">
    <property type="protein sequence ID" value="GGB05384.1"/>
    <property type="molecule type" value="Genomic_DNA"/>
</dbReference>
<dbReference type="Proteomes" id="UP000651977">
    <property type="component" value="Unassembled WGS sequence"/>
</dbReference>
<protein>
    <submittedName>
        <fullName evidence="2">Uncharacterized protein</fullName>
    </submittedName>
</protein>
<dbReference type="PROSITE" id="PS51257">
    <property type="entry name" value="PROKAR_LIPOPROTEIN"/>
    <property type="match status" value="1"/>
</dbReference>
<feature type="chain" id="PRO_5045081134" evidence="1">
    <location>
        <begin position="19"/>
        <end position="432"/>
    </location>
</feature>
<organism evidence="2 3">
    <name type="scientific">Agarivorans gilvus</name>
    <dbReference type="NCBI Taxonomy" id="680279"/>
    <lineage>
        <taxon>Bacteria</taxon>
        <taxon>Pseudomonadati</taxon>
        <taxon>Pseudomonadota</taxon>
        <taxon>Gammaproteobacteria</taxon>
        <taxon>Alteromonadales</taxon>
        <taxon>Alteromonadaceae</taxon>
        <taxon>Agarivorans</taxon>
    </lineage>
</organism>